<dbReference type="InterPro" id="IPR002586">
    <property type="entry name" value="CobQ/CobB/MinD/ParA_Nub-bd_dom"/>
</dbReference>
<dbReference type="PANTHER" id="PTHR43384">
    <property type="entry name" value="SEPTUM SITE-DETERMINING PROTEIN MIND HOMOLOG, CHLOROPLASTIC-RELATED"/>
    <property type="match status" value="1"/>
</dbReference>
<dbReference type="Proteomes" id="UP000195781">
    <property type="component" value="Unassembled WGS sequence"/>
</dbReference>
<evidence type="ECO:0000256" key="1">
    <source>
        <dbReference type="ARBA" id="ARBA00022741"/>
    </source>
</evidence>
<feature type="domain" description="CobQ/CobB/MinD/ParA nucleotide binding" evidence="4">
    <location>
        <begin position="200"/>
        <end position="388"/>
    </location>
</feature>
<reference evidence="6" key="1">
    <citation type="submission" date="2017-04" db="EMBL/GenBank/DDBJ databases">
        <title>Function of individual gut microbiota members based on whole genome sequencing of pure cultures obtained from chicken caecum.</title>
        <authorList>
            <person name="Medvecky M."/>
            <person name="Cejkova D."/>
            <person name="Polansky O."/>
            <person name="Karasova D."/>
            <person name="Kubasova T."/>
            <person name="Cizek A."/>
            <person name="Rychlik I."/>
        </authorList>
    </citation>
    <scope>NUCLEOTIDE SEQUENCE [LARGE SCALE GENOMIC DNA]</scope>
    <source>
        <strain evidence="6">An5</strain>
    </source>
</reference>
<keyword evidence="2" id="KW-0067">ATP-binding</keyword>
<dbReference type="PANTHER" id="PTHR43384:SF6">
    <property type="entry name" value="SEPTUM SITE-DETERMINING PROTEIN MIND HOMOLOG, CHLOROPLASTIC"/>
    <property type="match status" value="1"/>
</dbReference>
<dbReference type="AlphaFoldDB" id="A0A1Y3XUN4"/>
<dbReference type="RefSeq" id="WP_094335840.1">
    <property type="nucleotide sequence ID" value="NZ_NFIE01000018.1"/>
</dbReference>
<keyword evidence="1" id="KW-0547">Nucleotide-binding</keyword>
<proteinExistence type="predicted"/>
<comment type="caution">
    <text evidence="5">The sequence shown here is derived from an EMBL/GenBank/DDBJ whole genome shotgun (WGS) entry which is preliminary data.</text>
</comment>
<evidence type="ECO:0000256" key="2">
    <source>
        <dbReference type="ARBA" id="ARBA00022840"/>
    </source>
</evidence>
<name>A0A1Y3XUN4_9ACTN</name>
<organism evidence="5 6">
    <name type="scientific">[Collinsella] massiliensis</name>
    <dbReference type="NCBI Taxonomy" id="1232426"/>
    <lineage>
        <taxon>Bacteria</taxon>
        <taxon>Bacillati</taxon>
        <taxon>Actinomycetota</taxon>
        <taxon>Coriobacteriia</taxon>
        <taxon>Coriobacteriales</taxon>
        <taxon>Coriobacteriaceae</taxon>
        <taxon>Enorma</taxon>
    </lineage>
</organism>
<keyword evidence="6" id="KW-1185">Reference proteome</keyword>
<dbReference type="GO" id="GO:0016887">
    <property type="term" value="F:ATP hydrolysis activity"/>
    <property type="evidence" value="ECO:0007669"/>
    <property type="project" value="TreeGrafter"/>
</dbReference>
<feature type="region of interest" description="Disordered" evidence="3">
    <location>
        <begin position="115"/>
        <end position="141"/>
    </location>
</feature>
<dbReference type="GO" id="GO:0009898">
    <property type="term" value="C:cytoplasmic side of plasma membrane"/>
    <property type="evidence" value="ECO:0007669"/>
    <property type="project" value="TreeGrafter"/>
</dbReference>
<dbReference type="InterPro" id="IPR027417">
    <property type="entry name" value="P-loop_NTPase"/>
</dbReference>
<gene>
    <name evidence="5" type="ORF">B5G02_07995</name>
</gene>
<feature type="compositionally biased region" description="Basic and acidic residues" evidence="3">
    <location>
        <begin position="178"/>
        <end position="192"/>
    </location>
</feature>
<dbReference type="EMBL" id="NFIE01000018">
    <property type="protein sequence ID" value="OUN86987.1"/>
    <property type="molecule type" value="Genomic_DNA"/>
</dbReference>
<dbReference type="Pfam" id="PF01656">
    <property type="entry name" value="CbiA"/>
    <property type="match status" value="1"/>
</dbReference>
<dbReference type="GO" id="GO:0051782">
    <property type="term" value="P:negative regulation of cell division"/>
    <property type="evidence" value="ECO:0007669"/>
    <property type="project" value="TreeGrafter"/>
</dbReference>
<evidence type="ECO:0000259" key="4">
    <source>
        <dbReference type="Pfam" id="PF01656"/>
    </source>
</evidence>
<protein>
    <recommendedName>
        <fullName evidence="4">CobQ/CobB/MinD/ParA nucleotide binding domain-containing protein</fullName>
    </recommendedName>
</protein>
<accession>A0A1Y3XUN4</accession>
<dbReference type="GO" id="GO:0005829">
    <property type="term" value="C:cytosol"/>
    <property type="evidence" value="ECO:0007669"/>
    <property type="project" value="TreeGrafter"/>
</dbReference>
<dbReference type="InterPro" id="IPR050625">
    <property type="entry name" value="ParA/MinD_ATPase"/>
</dbReference>
<dbReference type="OrthoDB" id="3185716at2"/>
<evidence type="ECO:0000313" key="6">
    <source>
        <dbReference type="Proteomes" id="UP000195781"/>
    </source>
</evidence>
<dbReference type="Gene3D" id="3.40.50.300">
    <property type="entry name" value="P-loop containing nucleotide triphosphate hydrolases"/>
    <property type="match status" value="1"/>
</dbReference>
<dbReference type="SUPFAM" id="SSF52540">
    <property type="entry name" value="P-loop containing nucleoside triphosphate hydrolases"/>
    <property type="match status" value="1"/>
</dbReference>
<evidence type="ECO:0000256" key="3">
    <source>
        <dbReference type="SAM" id="MobiDB-lite"/>
    </source>
</evidence>
<dbReference type="GO" id="GO:0005524">
    <property type="term" value="F:ATP binding"/>
    <property type="evidence" value="ECO:0007669"/>
    <property type="project" value="UniProtKB-KW"/>
</dbReference>
<sequence>MKPLWFAYCTCEEYPVVQREIELREHGACVLRVDDLELLGRIAGALDAKVAGTVVLARGLGIEAHAALVERIARTDGTGRVVALVEAIDPARIAPLFYAGADEVVPLEEARRTGAAAMTAEKQSEDGEGTAAEKRAEDSEGVVATPIEAQRTQIETAYGAAKGMSHSNGVDDLDEPDDQPRPRAKAPWERDRPKHRAPVVCVASGRGGVGKTTIATAMACDAARMGLRAALVDLDLMFGDAYGMLGVEEPRDLEGIVQAASSGSLSEADIVRASMRVAPGLTVWGPIGVPERAELLGKPVEVLLEVLRAEADVVIVDTSATWTDAVAAAVSQCDRCLMVADGATGTAPALQRAISLAGRFGLPRTRMTCVVNRVGARSCPEDMAMRIEMAAALSSKARVMDGGGDLAGLAEIGHMDEAARAQTPFAQSVQVLAVRVLRELGCTLPEDALRIEARGVDAGRKRLRLPWKNVGEAA</sequence>
<evidence type="ECO:0000313" key="5">
    <source>
        <dbReference type="EMBL" id="OUN86987.1"/>
    </source>
</evidence>
<feature type="region of interest" description="Disordered" evidence="3">
    <location>
        <begin position="163"/>
        <end position="192"/>
    </location>
</feature>